<protein>
    <submittedName>
        <fullName evidence="2">Uncharacterized protein</fullName>
    </submittedName>
</protein>
<organism evidence="2 3">
    <name type="scientific">Petrolisthes manimaculis</name>
    <dbReference type="NCBI Taxonomy" id="1843537"/>
    <lineage>
        <taxon>Eukaryota</taxon>
        <taxon>Metazoa</taxon>
        <taxon>Ecdysozoa</taxon>
        <taxon>Arthropoda</taxon>
        <taxon>Crustacea</taxon>
        <taxon>Multicrustacea</taxon>
        <taxon>Malacostraca</taxon>
        <taxon>Eumalacostraca</taxon>
        <taxon>Eucarida</taxon>
        <taxon>Decapoda</taxon>
        <taxon>Pleocyemata</taxon>
        <taxon>Anomura</taxon>
        <taxon>Galatheoidea</taxon>
        <taxon>Porcellanidae</taxon>
        <taxon>Petrolisthes</taxon>
    </lineage>
</organism>
<proteinExistence type="predicted"/>
<reference evidence="2" key="1">
    <citation type="submission" date="2023-11" db="EMBL/GenBank/DDBJ databases">
        <title>Genome assemblies of two species of porcelain crab, Petrolisthes cinctipes and Petrolisthes manimaculis (Anomura: Porcellanidae).</title>
        <authorList>
            <person name="Angst P."/>
        </authorList>
    </citation>
    <scope>NUCLEOTIDE SEQUENCE</scope>
    <source>
        <strain evidence="2">PB745_02</strain>
        <tissue evidence="2">Gill</tissue>
    </source>
</reference>
<gene>
    <name evidence="2" type="ORF">Pmani_000503</name>
</gene>
<evidence type="ECO:0000313" key="3">
    <source>
        <dbReference type="Proteomes" id="UP001292094"/>
    </source>
</evidence>
<keyword evidence="3" id="KW-1185">Reference proteome</keyword>
<evidence type="ECO:0000313" key="2">
    <source>
        <dbReference type="EMBL" id="KAK4329123.1"/>
    </source>
</evidence>
<feature type="region of interest" description="Disordered" evidence="1">
    <location>
        <begin position="1"/>
        <end position="27"/>
    </location>
</feature>
<dbReference type="EMBL" id="JAWZYT010000032">
    <property type="protein sequence ID" value="KAK4329123.1"/>
    <property type="molecule type" value="Genomic_DNA"/>
</dbReference>
<sequence length="72" mass="8211">MPLASPPLVSPPQRGEERRGEKGDSNSAYQLYFKDLKRDTTAGYFSHVEQNRKKGTASYSGRLEIIPFYFIL</sequence>
<feature type="compositionally biased region" description="Pro residues" evidence="1">
    <location>
        <begin position="1"/>
        <end position="10"/>
    </location>
</feature>
<dbReference type="Proteomes" id="UP001292094">
    <property type="component" value="Unassembled WGS sequence"/>
</dbReference>
<accession>A0AAE1QMC3</accession>
<name>A0AAE1QMC3_9EUCA</name>
<dbReference type="AlphaFoldDB" id="A0AAE1QMC3"/>
<evidence type="ECO:0000256" key="1">
    <source>
        <dbReference type="SAM" id="MobiDB-lite"/>
    </source>
</evidence>
<comment type="caution">
    <text evidence="2">The sequence shown here is derived from an EMBL/GenBank/DDBJ whole genome shotgun (WGS) entry which is preliminary data.</text>
</comment>
<feature type="compositionally biased region" description="Basic and acidic residues" evidence="1">
    <location>
        <begin position="14"/>
        <end position="24"/>
    </location>
</feature>